<reference evidence="4 5" key="1">
    <citation type="submission" date="2016-07" db="EMBL/GenBank/DDBJ databases">
        <title>Pervasive Adenine N6-methylation of Active Genes in Fungi.</title>
        <authorList>
            <consortium name="DOE Joint Genome Institute"/>
            <person name="Mondo S.J."/>
            <person name="Dannebaum R.O."/>
            <person name="Kuo R.C."/>
            <person name="Labutti K."/>
            <person name="Haridas S."/>
            <person name="Kuo A."/>
            <person name="Salamov A."/>
            <person name="Ahrendt S.R."/>
            <person name="Lipzen A."/>
            <person name="Sullivan W."/>
            <person name="Andreopoulos W.B."/>
            <person name="Clum A."/>
            <person name="Lindquist E."/>
            <person name="Daum C."/>
            <person name="Ramamoorthy G.K."/>
            <person name="Gryganskyi A."/>
            <person name="Culley D."/>
            <person name="Magnuson J.K."/>
            <person name="James T.Y."/>
            <person name="O'Malley M.A."/>
            <person name="Stajich J.E."/>
            <person name="Spatafora J.W."/>
            <person name="Visel A."/>
            <person name="Grigoriev I.V."/>
        </authorList>
    </citation>
    <scope>NUCLEOTIDE SEQUENCE [LARGE SCALE GENOMIC DNA]</scope>
    <source>
        <strain evidence="4 5">CBS 931.73</strain>
    </source>
</reference>
<evidence type="ECO:0000256" key="1">
    <source>
        <dbReference type="ARBA" id="ARBA00022729"/>
    </source>
</evidence>
<dbReference type="PANTHER" id="PTHR40633">
    <property type="entry name" value="MATRIX PROTEIN, PUTATIVE (AFU_ORTHOLOGUE AFUA_8G05410)-RELATED"/>
    <property type="match status" value="1"/>
</dbReference>
<comment type="caution">
    <text evidence="4">The sequence shown here is derived from an EMBL/GenBank/DDBJ whole genome shotgun (WGS) entry which is preliminary data.</text>
</comment>
<dbReference type="InParanoid" id="A0A1Y1X2U2"/>
<keyword evidence="1" id="KW-0732">Signal</keyword>
<feature type="region of interest" description="Disordered" evidence="2">
    <location>
        <begin position="132"/>
        <end position="243"/>
    </location>
</feature>
<evidence type="ECO:0000259" key="3">
    <source>
        <dbReference type="Pfam" id="PF10342"/>
    </source>
</evidence>
<dbReference type="Pfam" id="PF10342">
    <property type="entry name" value="Kre9_KNH"/>
    <property type="match status" value="1"/>
</dbReference>
<feature type="compositionally biased region" description="Low complexity" evidence="2">
    <location>
        <begin position="171"/>
        <end position="196"/>
    </location>
</feature>
<feature type="domain" description="Yeast cell wall synthesis Kre9/Knh1-like N-terminal" evidence="3">
    <location>
        <begin position="63"/>
        <end position="129"/>
    </location>
</feature>
<dbReference type="InterPro" id="IPR018466">
    <property type="entry name" value="Kre9/Knh1-like_N"/>
</dbReference>
<feature type="compositionally biased region" description="Basic and acidic residues" evidence="2">
    <location>
        <begin position="153"/>
        <end position="169"/>
    </location>
</feature>
<evidence type="ECO:0000313" key="4">
    <source>
        <dbReference type="EMBL" id="ORX79948.1"/>
    </source>
</evidence>
<protein>
    <recommendedName>
        <fullName evidence="3">Yeast cell wall synthesis Kre9/Knh1-like N-terminal domain-containing protein</fullName>
    </recommendedName>
</protein>
<feature type="region of interest" description="Disordered" evidence="2">
    <location>
        <begin position="37"/>
        <end position="69"/>
    </location>
</feature>
<sequence>MKGTLNLDQQNNQADGRKGVSISEFELNACHFREVSCANQEEPSSKADLAEAVEDQTETGEGPPAPASFPLDLMQGPATGLQLVQSITKEADTKEGQYNWAIPETLPPGNYSVRAGTPPNVVYSTYFEIKGPGSGGVSSTPAPPPPAPPKSSKKPEKGSKKSHPEDKAKKSSAPGSSSSISTATTSAALPPGTPSAIPITVQKSTNATTPADHKTTPPGASDQKGAQPSGSSVSASGGKKSHENVATVSKAQFVGLVVCAALGSHFYLH</sequence>
<accession>A0A1Y1X2U2</accession>
<evidence type="ECO:0000313" key="5">
    <source>
        <dbReference type="Proteomes" id="UP000193498"/>
    </source>
</evidence>
<proteinExistence type="predicted"/>
<dbReference type="OrthoDB" id="2260257at2759"/>
<gene>
    <name evidence="4" type="ORF">K493DRAFT_362429</name>
</gene>
<dbReference type="PANTHER" id="PTHR40633:SF1">
    <property type="entry name" value="GPI ANCHORED SERINE-THREONINE RICH PROTEIN (AFU_ORTHOLOGUE AFUA_1G03630)"/>
    <property type="match status" value="1"/>
</dbReference>
<feature type="compositionally biased region" description="Low complexity" evidence="2">
    <location>
        <begin position="229"/>
        <end position="238"/>
    </location>
</feature>
<keyword evidence="5" id="KW-1185">Reference proteome</keyword>
<dbReference type="InterPro" id="IPR052982">
    <property type="entry name" value="SRP1/TIP1-like"/>
</dbReference>
<dbReference type="Proteomes" id="UP000193498">
    <property type="component" value="Unassembled WGS sequence"/>
</dbReference>
<organism evidence="4 5">
    <name type="scientific">Basidiobolus meristosporus CBS 931.73</name>
    <dbReference type="NCBI Taxonomy" id="1314790"/>
    <lineage>
        <taxon>Eukaryota</taxon>
        <taxon>Fungi</taxon>
        <taxon>Fungi incertae sedis</taxon>
        <taxon>Zoopagomycota</taxon>
        <taxon>Entomophthoromycotina</taxon>
        <taxon>Basidiobolomycetes</taxon>
        <taxon>Basidiobolales</taxon>
        <taxon>Basidiobolaceae</taxon>
        <taxon>Basidiobolus</taxon>
    </lineage>
</organism>
<name>A0A1Y1X2U2_9FUNG</name>
<evidence type="ECO:0000256" key="2">
    <source>
        <dbReference type="SAM" id="MobiDB-lite"/>
    </source>
</evidence>
<dbReference type="EMBL" id="MCFE01000762">
    <property type="protein sequence ID" value="ORX79948.1"/>
    <property type="molecule type" value="Genomic_DNA"/>
</dbReference>
<dbReference type="AlphaFoldDB" id="A0A1Y1X2U2"/>